<protein>
    <submittedName>
        <fullName evidence="3">CSD domain-containing protein</fullName>
    </submittedName>
</protein>
<reference evidence="3" key="1">
    <citation type="submission" date="2017-02" db="UniProtKB">
        <authorList>
            <consortium name="WormBaseParasite"/>
        </authorList>
    </citation>
    <scope>IDENTIFICATION</scope>
</reference>
<keyword evidence="2" id="KW-1185">Reference proteome</keyword>
<dbReference type="WBParaSite" id="HPLM_0000889001-mRNA-1">
    <property type="protein sequence ID" value="HPLM_0000889001-mRNA-1"/>
    <property type="gene ID" value="HPLM_0000889001"/>
</dbReference>
<evidence type="ECO:0000313" key="3">
    <source>
        <dbReference type="WBParaSite" id="HPLM_0000889001-mRNA-1"/>
    </source>
</evidence>
<organism evidence="3">
    <name type="scientific">Haemonchus placei</name>
    <name type="common">Barber's pole worm</name>
    <dbReference type="NCBI Taxonomy" id="6290"/>
    <lineage>
        <taxon>Eukaryota</taxon>
        <taxon>Metazoa</taxon>
        <taxon>Ecdysozoa</taxon>
        <taxon>Nematoda</taxon>
        <taxon>Chromadorea</taxon>
        <taxon>Rhabditida</taxon>
        <taxon>Rhabditina</taxon>
        <taxon>Rhabditomorpha</taxon>
        <taxon>Strongyloidea</taxon>
        <taxon>Trichostrongylidae</taxon>
        <taxon>Haemonchus</taxon>
    </lineage>
</organism>
<gene>
    <name evidence="1" type="ORF">HPLM_LOCUS8882</name>
</gene>
<proteinExistence type="predicted"/>
<accession>A0A0N4WE42</accession>
<name>A0A0N4WE42_HAEPC</name>
<dbReference type="EMBL" id="UZAF01016949">
    <property type="protein sequence ID" value="VDO36038.1"/>
    <property type="molecule type" value="Genomic_DNA"/>
</dbReference>
<dbReference type="AlphaFoldDB" id="A0A0N4WE42"/>
<sequence>MIAALLSSRNYSENGKPECVFSFGDFQCNVDGSVHFARVADEFGKLLSLIDLDGQFPGVSLKRHRAGKHRLRRHTQA</sequence>
<dbReference type="Proteomes" id="UP000268014">
    <property type="component" value="Unassembled WGS sequence"/>
</dbReference>
<evidence type="ECO:0000313" key="2">
    <source>
        <dbReference type="Proteomes" id="UP000268014"/>
    </source>
</evidence>
<reference evidence="1 2" key="2">
    <citation type="submission" date="2018-11" db="EMBL/GenBank/DDBJ databases">
        <authorList>
            <consortium name="Pathogen Informatics"/>
        </authorList>
    </citation>
    <scope>NUCLEOTIDE SEQUENCE [LARGE SCALE GENOMIC DNA]</scope>
    <source>
        <strain evidence="1 2">MHpl1</strain>
    </source>
</reference>
<evidence type="ECO:0000313" key="1">
    <source>
        <dbReference type="EMBL" id="VDO36038.1"/>
    </source>
</evidence>